<evidence type="ECO:0000313" key="2">
    <source>
        <dbReference type="Proteomes" id="UP000305401"/>
    </source>
</evidence>
<name>A0AC61S5R5_9BACT</name>
<gene>
    <name evidence="1" type="ORF">E5990_05125</name>
</gene>
<dbReference type="EMBL" id="SSTG01000045">
    <property type="protein sequence ID" value="THG52521.1"/>
    <property type="molecule type" value="Genomic_DNA"/>
</dbReference>
<protein>
    <submittedName>
        <fullName evidence="1">Uncharacterized protein</fullName>
    </submittedName>
</protein>
<comment type="caution">
    <text evidence="1">The sequence shown here is derived from an EMBL/GenBank/DDBJ whole genome shotgun (WGS) entry which is preliminary data.</text>
</comment>
<proteinExistence type="predicted"/>
<reference evidence="1" key="1">
    <citation type="submission" date="2019-04" db="EMBL/GenBank/DDBJ databases">
        <title>Microbes associate with the intestines of laboratory mice.</title>
        <authorList>
            <person name="Navarre W."/>
            <person name="Wong E."/>
            <person name="Huang K.C."/>
            <person name="Tropini C."/>
            <person name="Ng K."/>
            <person name="Yu B."/>
        </authorList>
    </citation>
    <scope>NUCLEOTIDE SEQUENCE</scope>
    <source>
        <strain evidence="1">NM86_A22</strain>
    </source>
</reference>
<dbReference type="Proteomes" id="UP000305401">
    <property type="component" value="Unassembled WGS sequence"/>
</dbReference>
<evidence type="ECO:0000313" key="1">
    <source>
        <dbReference type="EMBL" id="THG52521.1"/>
    </source>
</evidence>
<accession>A0AC61S5R5</accession>
<keyword evidence="2" id="KW-1185">Reference proteome</keyword>
<sequence>MKKILSTLMLLFATICVMAQEHLSFKGIPIEGSMTSFCQKLKAKGLTQVGTDNNITMFVGDFTGRQASIGVGATDDGKNVHSVVVLFDPSDEWKNLVNTYDYYKELYTRKYGKPSACRENNPSRQDSNVMLMHELTQGTVTYASAWEVTGGIIELSIEKASTYGDGIVIIKYRDAQNVEAKIKNDLEDI</sequence>
<organism evidence="1 2">
    <name type="scientific">Muribaculum caecicola</name>
    <dbReference type="NCBI Taxonomy" id="3038144"/>
    <lineage>
        <taxon>Bacteria</taxon>
        <taxon>Pseudomonadati</taxon>
        <taxon>Bacteroidota</taxon>
        <taxon>Bacteroidia</taxon>
        <taxon>Bacteroidales</taxon>
        <taxon>Muribaculaceae</taxon>
        <taxon>Muribaculum</taxon>
    </lineage>
</organism>